<evidence type="ECO:0000256" key="1">
    <source>
        <dbReference type="ARBA" id="ARBA00022741"/>
    </source>
</evidence>
<dbReference type="Pfam" id="PF00005">
    <property type="entry name" value="ABC_tran"/>
    <property type="match status" value="2"/>
</dbReference>
<dbReference type="InterPro" id="IPR032781">
    <property type="entry name" value="ABC_tran_Xtn"/>
</dbReference>
<dbReference type="Proteomes" id="UP000177165">
    <property type="component" value="Unassembled WGS sequence"/>
</dbReference>
<dbReference type="InterPro" id="IPR017871">
    <property type="entry name" value="ABC_transporter-like_CS"/>
</dbReference>
<comment type="caution">
    <text evidence="4">The sequence shown here is derived from an EMBL/GenBank/DDBJ whole genome shotgun (WGS) entry which is preliminary data.</text>
</comment>
<dbReference type="PANTHER" id="PTHR42855">
    <property type="entry name" value="ABC TRANSPORTER ATP-BINDING SUBUNIT"/>
    <property type="match status" value="1"/>
</dbReference>
<evidence type="ECO:0000259" key="3">
    <source>
        <dbReference type="PROSITE" id="PS50893"/>
    </source>
</evidence>
<dbReference type="InterPro" id="IPR003439">
    <property type="entry name" value="ABC_transporter-like_ATP-bd"/>
</dbReference>
<dbReference type="Gene3D" id="3.40.50.300">
    <property type="entry name" value="P-loop containing nucleotide triphosphate hydrolases"/>
    <property type="match status" value="2"/>
</dbReference>
<dbReference type="AlphaFoldDB" id="A0A1G2ANA5"/>
<reference evidence="4 5" key="1">
    <citation type="journal article" date="2016" name="Nat. Commun.">
        <title>Thousands of microbial genomes shed light on interconnected biogeochemical processes in an aquifer system.</title>
        <authorList>
            <person name="Anantharaman K."/>
            <person name="Brown C.T."/>
            <person name="Hug L.A."/>
            <person name="Sharon I."/>
            <person name="Castelle C.J."/>
            <person name="Probst A.J."/>
            <person name="Thomas B.C."/>
            <person name="Singh A."/>
            <person name="Wilkins M.J."/>
            <person name="Karaoz U."/>
            <person name="Brodie E.L."/>
            <person name="Williams K.H."/>
            <person name="Hubbard S.S."/>
            <person name="Banfield J.F."/>
        </authorList>
    </citation>
    <scope>NUCLEOTIDE SEQUENCE [LARGE SCALE GENOMIC DNA]</scope>
</reference>
<proteinExistence type="predicted"/>
<dbReference type="PROSITE" id="PS50893">
    <property type="entry name" value="ABC_TRANSPORTER_2"/>
    <property type="match status" value="2"/>
</dbReference>
<accession>A0A1G2ANA5</accession>
<feature type="domain" description="ABC transporter" evidence="3">
    <location>
        <begin position="338"/>
        <end position="526"/>
    </location>
</feature>
<dbReference type="FunFam" id="3.40.50.300:FF:000011">
    <property type="entry name" value="Putative ABC transporter ATP-binding component"/>
    <property type="match status" value="1"/>
</dbReference>
<dbReference type="Pfam" id="PF12848">
    <property type="entry name" value="ABC_tran_Xtn"/>
    <property type="match status" value="1"/>
</dbReference>
<keyword evidence="1" id="KW-0547">Nucleotide-binding</keyword>
<evidence type="ECO:0000313" key="4">
    <source>
        <dbReference type="EMBL" id="OGY78372.1"/>
    </source>
</evidence>
<dbReference type="InterPro" id="IPR051309">
    <property type="entry name" value="ABCF_ATPase"/>
</dbReference>
<dbReference type="GO" id="GO:0016887">
    <property type="term" value="F:ATP hydrolysis activity"/>
    <property type="evidence" value="ECO:0007669"/>
    <property type="project" value="InterPro"/>
</dbReference>
<dbReference type="CDD" id="cd03221">
    <property type="entry name" value="ABCF_EF-3"/>
    <property type="match status" value="2"/>
</dbReference>
<evidence type="ECO:0000256" key="2">
    <source>
        <dbReference type="ARBA" id="ARBA00022840"/>
    </source>
</evidence>
<sequence length="534" mass="60772">MIHVENLSVSFGNRSIFHNISFNIRTGEKVGLVGENGAGKTTVLRILNREILPDSGIVRGCDKGVRITYIPQSLSFSTATLSMDVLSFMMEGRDLVRIKHRLAELENIFEKCDGSESQEDMMRLVGEYTELQDAFKNRQGYRADDDILQLWAGLEIEIVDFDQTVGTLSGGQRTRLMLARMLFEDSDILLLDEPTNHIDESSVDWLIRYLSQSRQTILLISHQPAFLDRVVQKILFLEKQTGSMFSYHGNYSQFLLLRQQEEKTEGRTRKNLLREIERQEAFIRDARQIQSTQKKSRQKVVEKLEHVLSETLGVQKRGKEKKISFQFRAADPLQTQALRFEEVKMQYGKRVIFSDITFALGPTERLGVVGENGVGKTTLLRLVGRDLVPTKGNVHINKKAQVGWYKQEQEDLHPDLTVLAEAVSAAPHHNIRSIRAALAHFLFSAERVEQIVYTLSWGEKARLVLCKIMLAGPNVLLLDEPTNHLDTFARSSLITALSEYQGAMLVVSHDLDFFQQIGIPWAIQLPKGTLERTF</sequence>
<dbReference type="SUPFAM" id="SSF52540">
    <property type="entry name" value="P-loop containing nucleoside triphosphate hydrolases"/>
    <property type="match status" value="2"/>
</dbReference>
<organism evidence="4 5">
    <name type="scientific">Candidatus Kerfeldbacteria bacterium RIFCSPHIGHO2_02_FULL_42_14</name>
    <dbReference type="NCBI Taxonomy" id="1798540"/>
    <lineage>
        <taxon>Bacteria</taxon>
        <taxon>Candidatus Kerfeldiibacteriota</taxon>
    </lineage>
</organism>
<dbReference type="SMART" id="SM00382">
    <property type="entry name" value="AAA"/>
    <property type="match status" value="2"/>
</dbReference>
<feature type="domain" description="ABC transporter" evidence="3">
    <location>
        <begin position="2"/>
        <end position="264"/>
    </location>
</feature>
<evidence type="ECO:0000313" key="5">
    <source>
        <dbReference type="Proteomes" id="UP000177165"/>
    </source>
</evidence>
<gene>
    <name evidence="4" type="ORF">A3B74_01275</name>
</gene>
<keyword evidence="2" id="KW-0067">ATP-binding</keyword>
<dbReference type="EMBL" id="MHKB01000016">
    <property type="protein sequence ID" value="OGY78372.1"/>
    <property type="molecule type" value="Genomic_DNA"/>
</dbReference>
<dbReference type="PANTHER" id="PTHR42855:SF2">
    <property type="entry name" value="DRUG RESISTANCE ABC TRANSPORTER,ATP-BINDING PROTEIN"/>
    <property type="match status" value="1"/>
</dbReference>
<name>A0A1G2ANA5_9BACT</name>
<dbReference type="PROSITE" id="PS00211">
    <property type="entry name" value="ABC_TRANSPORTER_1"/>
    <property type="match status" value="1"/>
</dbReference>
<dbReference type="InterPro" id="IPR003593">
    <property type="entry name" value="AAA+_ATPase"/>
</dbReference>
<protein>
    <recommendedName>
        <fullName evidence="3">ABC transporter domain-containing protein</fullName>
    </recommendedName>
</protein>
<dbReference type="GO" id="GO:0005524">
    <property type="term" value="F:ATP binding"/>
    <property type="evidence" value="ECO:0007669"/>
    <property type="project" value="UniProtKB-KW"/>
</dbReference>
<dbReference type="InterPro" id="IPR027417">
    <property type="entry name" value="P-loop_NTPase"/>
</dbReference>
<dbReference type="STRING" id="1798540.A3B74_01275"/>